<evidence type="ECO:0000256" key="1">
    <source>
        <dbReference type="SAM" id="SignalP"/>
    </source>
</evidence>
<name>A0A0A9DX45_ARUDO</name>
<dbReference type="EMBL" id="GBRH01206622">
    <property type="protein sequence ID" value="JAD91273.1"/>
    <property type="molecule type" value="Transcribed_RNA"/>
</dbReference>
<organism evidence="2">
    <name type="scientific">Arundo donax</name>
    <name type="common">Giant reed</name>
    <name type="synonym">Donax arundinaceus</name>
    <dbReference type="NCBI Taxonomy" id="35708"/>
    <lineage>
        <taxon>Eukaryota</taxon>
        <taxon>Viridiplantae</taxon>
        <taxon>Streptophyta</taxon>
        <taxon>Embryophyta</taxon>
        <taxon>Tracheophyta</taxon>
        <taxon>Spermatophyta</taxon>
        <taxon>Magnoliopsida</taxon>
        <taxon>Liliopsida</taxon>
        <taxon>Poales</taxon>
        <taxon>Poaceae</taxon>
        <taxon>PACMAD clade</taxon>
        <taxon>Arundinoideae</taxon>
        <taxon>Arundineae</taxon>
        <taxon>Arundo</taxon>
    </lineage>
</organism>
<reference evidence="2" key="2">
    <citation type="journal article" date="2015" name="Data Brief">
        <title>Shoot transcriptome of the giant reed, Arundo donax.</title>
        <authorList>
            <person name="Barrero R.A."/>
            <person name="Guerrero F.D."/>
            <person name="Moolhuijzen P."/>
            <person name="Goolsby J.A."/>
            <person name="Tidwell J."/>
            <person name="Bellgard S.E."/>
            <person name="Bellgard M.I."/>
        </authorList>
    </citation>
    <scope>NUCLEOTIDE SEQUENCE</scope>
    <source>
        <tissue evidence="2">Shoot tissue taken approximately 20 cm above the soil surface</tissue>
    </source>
</reference>
<proteinExistence type="predicted"/>
<feature type="signal peptide" evidence="1">
    <location>
        <begin position="1"/>
        <end position="24"/>
    </location>
</feature>
<accession>A0A0A9DX45</accession>
<evidence type="ECO:0000313" key="2">
    <source>
        <dbReference type="EMBL" id="JAD91273.1"/>
    </source>
</evidence>
<keyword evidence="1" id="KW-0732">Signal</keyword>
<protein>
    <submittedName>
        <fullName evidence="2">Uncharacterized protein</fullName>
    </submittedName>
</protein>
<feature type="chain" id="PRO_5002061633" evidence="1">
    <location>
        <begin position="25"/>
        <end position="95"/>
    </location>
</feature>
<dbReference type="AlphaFoldDB" id="A0A0A9DX45"/>
<sequence length="95" mass="10840">MILGKLRGQLILELLVGIWEVADNRSPVMPNTISVIFCPFTKRESLQHLEGTVTDQFCLINHLVEDQAQKSLDFTFGNFLTHVDFSQNTEIPICY</sequence>
<reference evidence="2" key="1">
    <citation type="submission" date="2014-09" db="EMBL/GenBank/DDBJ databases">
        <authorList>
            <person name="Magalhaes I.L.F."/>
            <person name="Oliveira U."/>
            <person name="Santos F.R."/>
            <person name="Vidigal T.H.D.A."/>
            <person name="Brescovit A.D."/>
            <person name="Santos A.J."/>
        </authorList>
    </citation>
    <scope>NUCLEOTIDE SEQUENCE</scope>
    <source>
        <tissue evidence="2">Shoot tissue taken approximately 20 cm above the soil surface</tissue>
    </source>
</reference>